<dbReference type="Gene3D" id="3.30.190.20">
    <property type="match status" value="2"/>
</dbReference>
<dbReference type="InterPro" id="IPR023674">
    <property type="entry name" value="Ribosomal_uL1-like"/>
</dbReference>
<sequence>LDSEKAYPLAEAVDLVLKLANADFDESVELHAVTKKEQVSGSVKLPHGTGKKQKIAIFNPEVEARIKAGKIDFGLLLAKPTDMATIAKYARVLGPKGLMPNPKNGTISDDPEKAIERLKKEVHYKTEKKAPLLHLLVGKISFGPEKLSENIQAFIEALGPKQLLKASICSSMGPGIKLKLE</sequence>
<name>A0A1F5E6L5_9BACT</name>
<evidence type="ECO:0000313" key="8">
    <source>
        <dbReference type="Proteomes" id="UP000177006"/>
    </source>
</evidence>
<dbReference type="GO" id="GO:0003723">
    <property type="term" value="F:RNA binding"/>
    <property type="evidence" value="ECO:0007669"/>
    <property type="project" value="InterPro"/>
</dbReference>
<comment type="caution">
    <text evidence="7">The sequence shown here is derived from an EMBL/GenBank/DDBJ whole genome shotgun (WGS) entry which is preliminary data.</text>
</comment>
<protein>
    <recommendedName>
        <fullName evidence="6">Ribosomal protein</fullName>
    </recommendedName>
</protein>
<dbReference type="GO" id="GO:0003735">
    <property type="term" value="F:structural constituent of ribosome"/>
    <property type="evidence" value="ECO:0007669"/>
    <property type="project" value="InterPro"/>
</dbReference>
<keyword evidence="2" id="KW-0678">Repressor</keyword>
<keyword evidence="5 6" id="KW-0687">Ribonucleoprotein</keyword>
<dbReference type="EMBL" id="MEZK01000013">
    <property type="protein sequence ID" value="OGD63015.1"/>
    <property type="molecule type" value="Genomic_DNA"/>
</dbReference>
<dbReference type="GO" id="GO:0006412">
    <property type="term" value="P:translation"/>
    <property type="evidence" value="ECO:0007669"/>
    <property type="project" value="InterPro"/>
</dbReference>
<dbReference type="GO" id="GO:0006417">
    <property type="term" value="P:regulation of translation"/>
    <property type="evidence" value="ECO:0007669"/>
    <property type="project" value="UniProtKB-KW"/>
</dbReference>
<evidence type="ECO:0000256" key="1">
    <source>
        <dbReference type="ARBA" id="ARBA00010531"/>
    </source>
</evidence>
<dbReference type="GO" id="GO:0015934">
    <property type="term" value="C:large ribosomal subunit"/>
    <property type="evidence" value="ECO:0007669"/>
    <property type="project" value="InterPro"/>
</dbReference>
<gene>
    <name evidence="7" type="ORF">A2160_05205</name>
</gene>
<proteinExistence type="inferred from homology"/>
<evidence type="ECO:0000256" key="3">
    <source>
        <dbReference type="ARBA" id="ARBA00022845"/>
    </source>
</evidence>
<evidence type="ECO:0000256" key="2">
    <source>
        <dbReference type="ARBA" id="ARBA00022491"/>
    </source>
</evidence>
<dbReference type="Pfam" id="PF00687">
    <property type="entry name" value="Ribosomal_L1"/>
    <property type="match status" value="1"/>
</dbReference>
<comment type="similarity">
    <text evidence="1 6">Belongs to the universal ribosomal protein uL1 family.</text>
</comment>
<feature type="non-terminal residue" evidence="7">
    <location>
        <position position="1"/>
    </location>
</feature>
<evidence type="ECO:0000313" key="7">
    <source>
        <dbReference type="EMBL" id="OGD63015.1"/>
    </source>
</evidence>
<dbReference type="InterPro" id="IPR028364">
    <property type="entry name" value="Ribosomal_uL1/biogenesis"/>
</dbReference>
<dbReference type="PANTHER" id="PTHR36427:SF3">
    <property type="entry name" value="LARGE RIBOSOMAL SUBUNIT PROTEIN UL1M"/>
    <property type="match status" value="1"/>
</dbReference>
<keyword evidence="4 6" id="KW-0689">Ribosomal protein</keyword>
<dbReference type="PIRSF" id="PIRSF002155">
    <property type="entry name" value="Ribosomal_L1"/>
    <property type="match status" value="1"/>
</dbReference>
<evidence type="ECO:0000256" key="4">
    <source>
        <dbReference type="ARBA" id="ARBA00022980"/>
    </source>
</evidence>
<dbReference type="PANTHER" id="PTHR36427">
    <property type="entry name" value="54S RIBOSOMAL PROTEIN L1, MITOCHONDRIAL"/>
    <property type="match status" value="1"/>
</dbReference>
<dbReference type="Proteomes" id="UP000177006">
    <property type="component" value="Unassembled WGS sequence"/>
</dbReference>
<evidence type="ECO:0000256" key="6">
    <source>
        <dbReference type="RuleBase" id="RU000659"/>
    </source>
</evidence>
<keyword evidence="3" id="KW-0810">Translation regulation</keyword>
<dbReference type="PROSITE" id="PS01199">
    <property type="entry name" value="RIBOSOMAL_L1"/>
    <property type="match status" value="1"/>
</dbReference>
<dbReference type="InterPro" id="IPR002143">
    <property type="entry name" value="Ribosomal_uL1"/>
</dbReference>
<evidence type="ECO:0000256" key="5">
    <source>
        <dbReference type="ARBA" id="ARBA00023274"/>
    </source>
</evidence>
<dbReference type="InterPro" id="IPR023673">
    <property type="entry name" value="Ribosomal_uL1_CS"/>
</dbReference>
<organism evidence="7 8">
    <name type="scientific">Candidatus Beckwithbacteria bacterium RBG_13_42_9</name>
    <dbReference type="NCBI Taxonomy" id="1797457"/>
    <lineage>
        <taxon>Bacteria</taxon>
        <taxon>Candidatus Beckwithiibacteriota</taxon>
    </lineage>
</organism>
<accession>A0A1F5E6L5</accession>
<reference evidence="7 8" key="1">
    <citation type="journal article" date="2016" name="Nat. Commun.">
        <title>Thousands of microbial genomes shed light on interconnected biogeochemical processes in an aquifer system.</title>
        <authorList>
            <person name="Anantharaman K."/>
            <person name="Brown C.T."/>
            <person name="Hug L.A."/>
            <person name="Sharon I."/>
            <person name="Castelle C.J."/>
            <person name="Probst A.J."/>
            <person name="Thomas B.C."/>
            <person name="Singh A."/>
            <person name="Wilkins M.J."/>
            <person name="Karaoz U."/>
            <person name="Brodie E.L."/>
            <person name="Williams K.H."/>
            <person name="Hubbard S.S."/>
            <person name="Banfield J.F."/>
        </authorList>
    </citation>
    <scope>NUCLEOTIDE SEQUENCE [LARGE SCALE GENOMIC DNA]</scope>
</reference>
<dbReference type="AlphaFoldDB" id="A0A1F5E6L5"/>
<dbReference type="STRING" id="1797457.A2160_05205"/>
<dbReference type="CDD" id="cd00403">
    <property type="entry name" value="Ribosomal_L1"/>
    <property type="match status" value="1"/>
</dbReference>
<dbReference type="SUPFAM" id="SSF56808">
    <property type="entry name" value="Ribosomal protein L1"/>
    <property type="match status" value="1"/>
</dbReference>